<organism evidence="1 2">
    <name type="scientific">Kitasatospora cathayae</name>
    <dbReference type="NCBI Taxonomy" id="3004092"/>
    <lineage>
        <taxon>Bacteria</taxon>
        <taxon>Bacillati</taxon>
        <taxon>Actinomycetota</taxon>
        <taxon>Actinomycetes</taxon>
        <taxon>Kitasatosporales</taxon>
        <taxon>Streptomycetaceae</taxon>
        <taxon>Kitasatospora</taxon>
    </lineage>
</organism>
<protein>
    <submittedName>
        <fullName evidence="1">Uncharacterized protein</fullName>
    </submittedName>
</protein>
<dbReference type="RefSeq" id="WP_270149279.1">
    <property type="nucleotide sequence ID" value="NZ_CP115450.1"/>
</dbReference>
<keyword evidence="2" id="KW-1185">Reference proteome</keyword>
<dbReference type="Proteomes" id="UP001212821">
    <property type="component" value="Chromosome"/>
</dbReference>
<gene>
    <name evidence="1" type="ORF">O1G21_34510</name>
</gene>
<dbReference type="EMBL" id="CP115450">
    <property type="protein sequence ID" value="WBP90475.1"/>
    <property type="molecule type" value="Genomic_DNA"/>
</dbReference>
<evidence type="ECO:0000313" key="2">
    <source>
        <dbReference type="Proteomes" id="UP001212821"/>
    </source>
</evidence>
<accession>A0ABY7QCS2</accession>
<evidence type="ECO:0000313" key="1">
    <source>
        <dbReference type="EMBL" id="WBP90475.1"/>
    </source>
</evidence>
<reference evidence="2" key="1">
    <citation type="submission" date="2022-12" db="EMBL/GenBank/DDBJ databases">
        <authorList>
            <person name="Mo P."/>
        </authorList>
    </citation>
    <scope>NUCLEOTIDE SEQUENCE [LARGE SCALE GENOMIC DNA]</scope>
    <source>
        <strain evidence="2">HUAS 3-15</strain>
    </source>
</reference>
<proteinExistence type="predicted"/>
<sequence length="51" mass="5860">MLDEQSLRAAGFCELEWVPLQISEEGLREFGEDFWADALAHPPLELLRCRA</sequence>
<name>A0ABY7QCS2_9ACTN</name>